<feature type="non-terminal residue" evidence="7">
    <location>
        <position position="585"/>
    </location>
</feature>
<evidence type="ECO:0000256" key="4">
    <source>
        <dbReference type="ARBA" id="ARBA00023277"/>
    </source>
</evidence>
<feature type="domain" description="GH10" evidence="6">
    <location>
        <begin position="288"/>
        <end position="579"/>
    </location>
</feature>
<dbReference type="SUPFAM" id="SSF51445">
    <property type="entry name" value="(Trans)glycosidases"/>
    <property type="match status" value="1"/>
</dbReference>
<evidence type="ECO:0000256" key="5">
    <source>
        <dbReference type="ARBA" id="ARBA00023326"/>
    </source>
</evidence>
<keyword evidence="4" id="KW-0119">Carbohydrate metabolism</keyword>
<dbReference type="PANTHER" id="PTHR31490">
    <property type="entry name" value="GLYCOSYL HYDROLASE"/>
    <property type="match status" value="1"/>
</dbReference>
<gene>
    <name evidence="7" type="ORF">T459_32246</name>
</gene>
<accession>A0A2G2Y2I8</accession>
<dbReference type="PANTHER" id="PTHR31490:SF2">
    <property type="entry name" value="GLYCOSYL HYDROLASE FAMILY 10 PROTEIN"/>
    <property type="match status" value="1"/>
</dbReference>
<dbReference type="STRING" id="4072.A0A2G2Y2I8"/>
<dbReference type="Gene3D" id="2.60.120.260">
    <property type="entry name" value="Galactose-binding domain-like"/>
    <property type="match status" value="1"/>
</dbReference>
<organism evidence="7 8">
    <name type="scientific">Capsicum annuum</name>
    <name type="common">Capsicum pepper</name>
    <dbReference type="NCBI Taxonomy" id="4072"/>
    <lineage>
        <taxon>Eukaryota</taxon>
        <taxon>Viridiplantae</taxon>
        <taxon>Streptophyta</taxon>
        <taxon>Embryophyta</taxon>
        <taxon>Tracheophyta</taxon>
        <taxon>Spermatophyta</taxon>
        <taxon>Magnoliopsida</taxon>
        <taxon>eudicotyledons</taxon>
        <taxon>Gunneridae</taxon>
        <taxon>Pentapetalae</taxon>
        <taxon>asterids</taxon>
        <taxon>lamiids</taxon>
        <taxon>Solanales</taxon>
        <taxon>Solanaceae</taxon>
        <taxon>Solanoideae</taxon>
        <taxon>Capsiceae</taxon>
        <taxon>Capsicum</taxon>
    </lineage>
</organism>
<evidence type="ECO:0000256" key="2">
    <source>
        <dbReference type="ARBA" id="ARBA00022737"/>
    </source>
</evidence>
<comment type="caution">
    <text evidence="7">The sequence shown here is derived from an EMBL/GenBank/DDBJ whole genome shotgun (WGS) entry which is preliminary data.</text>
</comment>
<evidence type="ECO:0000256" key="1">
    <source>
        <dbReference type="ARBA" id="ARBA00007495"/>
    </source>
</evidence>
<dbReference type="Gramene" id="PHT63948">
    <property type="protein sequence ID" value="PHT63948"/>
    <property type="gene ID" value="T459_32246"/>
</dbReference>
<comment type="similarity">
    <text evidence="1">Belongs to the glycosyl hydrolase 10 (cellulase F) family.</text>
</comment>
<dbReference type="SUPFAM" id="SSF49785">
    <property type="entry name" value="Galactose-binding domain-like"/>
    <property type="match status" value="1"/>
</dbReference>
<dbReference type="InterPro" id="IPR017853">
    <property type="entry name" value="GH"/>
</dbReference>
<keyword evidence="2" id="KW-0677">Repeat</keyword>
<evidence type="ECO:0000313" key="8">
    <source>
        <dbReference type="Proteomes" id="UP000222542"/>
    </source>
</evidence>
<protein>
    <recommendedName>
        <fullName evidence="6">GH10 domain-containing protein</fullName>
    </recommendedName>
</protein>
<keyword evidence="5" id="KW-0624">Polysaccharide degradation</keyword>
<dbReference type="SMART" id="SM00633">
    <property type="entry name" value="Glyco_10"/>
    <property type="match status" value="1"/>
</dbReference>
<dbReference type="InterPro" id="IPR003305">
    <property type="entry name" value="CenC_carb-bd"/>
</dbReference>
<name>A0A2G2Y2I8_CAPAN</name>
<dbReference type="GO" id="GO:0031176">
    <property type="term" value="F:endo-1,4-beta-xylanase activity"/>
    <property type="evidence" value="ECO:0000318"/>
    <property type="project" value="GO_Central"/>
</dbReference>
<evidence type="ECO:0000313" key="7">
    <source>
        <dbReference type="EMBL" id="PHT63948.1"/>
    </source>
</evidence>
<dbReference type="InterPro" id="IPR008979">
    <property type="entry name" value="Galactose-bd-like_sf"/>
</dbReference>
<reference evidence="7 8" key="1">
    <citation type="journal article" date="2014" name="Nat. Genet.">
        <title>Genome sequence of the hot pepper provides insights into the evolution of pungency in Capsicum species.</title>
        <authorList>
            <person name="Kim S."/>
            <person name="Park M."/>
            <person name="Yeom S.I."/>
            <person name="Kim Y.M."/>
            <person name="Lee J.M."/>
            <person name="Lee H.A."/>
            <person name="Seo E."/>
            <person name="Choi J."/>
            <person name="Cheong K."/>
            <person name="Kim K.T."/>
            <person name="Jung K."/>
            <person name="Lee G.W."/>
            <person name="Oh S.K."/>
            <person name="Bae C."/>
            <person name="Kim S.B."/>
            <person name="Lee H.Y."/>
            <person name="Kim S.Y."/>
            <person name="Kim M.S."/>
            <person name="Kang B.C."/>
            <person name="Jo Y.D."/>
            <person name="Yang H.B."/>
            <person name="Jeong H.J."/>
            <person name="Kang W.H."/>
            <person name="Kwon J.K."/>
            <person name="Shin C."/>
            <person name="Lim J.Y."/>
            <person name="Park J.H."/>
            <person name="Huh J.H."/>
            <person name="Kim J.S."/>
            <person name="Kim B.D."/>
            <person name="Cohen O."/>
            <person name="Paran I."/>
            <person name="Suh M.C."/>
            <person name="Lee S.B."/>
            <person name="Kim Y.K."/>
            <person name="Shin Y."/>
            <person name="Noh S.J."/>
            <person name="Park J."/>
            <person name="Seo Y.S."/>
            <person name="Kwon S.Y."/>
            <person name="Kim H.A."/>
            <person name="Park J.M."/>
            <person name="Kim H.J."/>
            <person name="Choi S.B."/>
            <person name="Bosland P.W."/>
            <person name="Reeves G."/>
            <person name="Jo S.H."/>
            <person name="Lee B.W."/>
            <person name="Cho H.T."/>
            <person name="Choi H.S."/>
            <person name="Lee M.S."/>
            <person name="Yu Y."/>
            <person name="Do Choi Y."/>
            <person name="Park B.S."/>
            <person name="van Deynze A."/>
            <person name="Ashrafi H."/>
            <person name="Hill T."/>
            <person name="Kim W.T."/>
            <person name="Pai H.S."/>
            <person name="Ahn H.K."/>
            <person name="Yeam I."/>
            <person name="Giovannoni J.J."/>
            <person name="Rose J.K."/>
            <person name="Sorensen I."/>
            <person name="Lee S.J."/>
            <person name="Kim R.W."/>
            <person name="Choi I.Y."/>
            <person name="Choi B.S."/>
            <person name="Lim J.S."/>
            <person name="Lee Y.H."/>
            <person name="Choi D."/>
        </authorList>
    </citation>
    <scope>NUCLEOTIDE SEQUENCE [LARGE SCALE GENOMIC DNA]</scope>
    <source>
        <strain evidence="8">cv. CM334</strain>
    </source>
</reference>
<keyword evidence="8" id="KW-1185">Reference proteome</keyword>
<dbReference type="AlphaFoldDB" id="A0A2G2Y2I8"/>
<dbReference type="Pfam" id="PF00331">
    <property type="entry name" value="Glyco_hydro_10"/>
    <property type="match status" value="1"/>
</dbReference>
<keyword evidence="3" id="KW-0378">Hydrolase</keyword>
<evidence type="ECO:0000256" key="3">
    <source>
        <dbReference type="ARBA" id="ARBA00022801"/>
    </source>
</evidence>
<dbReference type="EMBL" id="AYRZ02000021">
    <property type="protein sequence ID" value="PHT63948.1"/>
    <property type="molecule type" value="Genomic_DNA"/>
</dbReference>
<dbReference type="Gene3D" id="3.20.20.80">
    <property type="entry name" value="Glycosidases"/>
    <property type="match status" value="1"/>
</dbReference>
<sequence>MRRERSREEGRLYGFLNFLKKLVGKDRRLIGKGDRSLVVYPTSCNPTGYMGSAINSAAKPPTQVCRKIGVSESTTPHGRRQRTIINYPYRQIRFQAKSFLNSCLIRCLKNPLKPQYNGGIVVNSELNDGLNGWSLAGDAKIKNNVSSDGNKFIVASERKGPNHGFSQTFQLDKDKFYVISGWLQVSHGDDANVAVIFKTQSGFQHAAWGIAKSGCWSMFKGGLVVNASGPAQLYFETNNATIDIWVDSISVQPFSREEWTSHQNQSIEKIRKNKVAIQVVDAQGKRLPNATISLVQRRANFPFGVAINKNILNDSAYQNWFFSRFKYTVFEDEMKWYSTEVTQGKVDYSTSDAMVKLCKSKGVTIRGHNILWDDPKMQPYWVRTLSPQQLFVAAGKRVGSVVAKYRGQVIHWDVVNENLHSNFFESKLGPTASATFFRLASQFDNKTPLFLNEYNTIEDQRDGASSPVNYLNKIKQIRSGGYAGPLGIGLEGHFVTPYIRTALDTLASAKLPIWITELDVQRGPNQAQFLDQIIKEVVGHPAVEGLLIWSAWIPTGCYRMCLTDNNFKNLPTGNVVDKNRVTLCN</sequence>
<dbReference type="InterPro" id="IPR001000">
    <property type="entry name" value="GH10_dom"/>
</dbReference>
<reference evidence="7 8" key="2">
    <citation type="journal article" date="2017" name="Genome Biol.">
        <title>New reference genome sequences of hot pepper reveal the massive evolution of plant disease-resistance genes by retroduplication.</title>
        <authorList>
            <person name="Kim S."/>
            <person name="Park J."/>
            <person name="Yeom S.I."/>
            <person name="Kim Y.M."/>
            <person name="Seo E."/>
            <person name="Kim K.T."/>
            <person name="Kim M.S."/>
            <person name="Lee J.M."/>
            <person name="Cheong K."/>
            <person name="Shin H.S."/>
            <person name="Kim S.B."/>
            <person name="Han K."/>
            <person name="Lee J."/>
            <person name="Park M."/>
            <person name="Lee H.A."/>
            <person name="Lee H.Y."/>
            <person name="Lee Y."/>
            <person name="Oh S."/>
            <person name="Lee J.H."/>
            <person name="Choi E."/>
            <person name="Choi E."/>
            <person name="Lee S.E."/>
            <person name="Jeon J."/>
            <person name="Kim H."/>
            <person name="Choi G."/>
            <person name="Song H."/>
            <person name="Lee J."/>
            <person name="Lee S.C."/>
            <person name="Kwon J.K."/>
            <person name="Lee H.Y."/>
            <person name="Koo N."/>
            <person name="Hong Y."/>
            <person name="Kim R.W."/>
            <person name="Kang W.H."/>
            <person name="Huh J.H."/>
            <person name="Kang B.C."/>
            <person name="Yang T.J."/>
            <person name="Lee Y.H."/>
            <person name="Bennetzen J.L."/>
            <person name="Choi D."/>
        </authorList>
    </citation>
    <scope>NUCLEOTIDE SEQUENCE [LARGE SCALE GENOMIC DNA]</scope>
    <source>
        <strain evidence="8">cv. CM334</strain>
    </source>
</reference>
<dbReference type="InterPro" id="IPR044846">
    <property type="entry name" value="GH10"/>
</dbReference>
<dbReference type="Pfam" id="PF02018">
    <property type="entry name" value="CBM_4_9"/>
    <property type="match status" value="1"/>
</dbReference>
<evidence type="ECO:0000259" key="6">
    <source>
        <dbReference type="PROSITE" id="PS51760"/>
    </source>
</evidence>
<dbReference type="GO" id="GO:0045493">
    <property type="term" value="P:xylan catabolic process"/>
    <property type="evidence" value="ECO:0000318"/>
    <property type="project" value="GO_Central"/>
</dbReference>
<dbReference type="PROSITE" id="PS51760">
    <property type="entry name" value="GH10_2"/>
    <property type="match status" value="1"/>
</dbReference>
<proteinExistence type="inferred from homology"/>
<dbReference type="OMA" id="GHNVIWD"/>
<dbReference type="Proteomes" id="UP000222542">
    <property type="component" value="Unassembled WGS sequence"/>
</dbReference>